<gene>
    <name evidence="1" type="ORF">EMH_0044480</name>
</gene>
<dbReference type="Proteomes" id="UP000030744">
    <property type="component" value="Unassembled WGS sequence"/>
</dbReference>
<dbReference type="GeneID" id="25379165"/>
<dbReference type="RefSeq" id="XP_013351420.1">
    <property type="nucleotide sequence ID" value="XM_013495966.1"/>
</dbReference>
<keyword evidence="2" id="KW-1185">Reference proteome</keyword>
<protein>
    <submittedName>
        <fullName evidence="1">Uncharacterized protein</fullName>
    </submittedName>
</protein>
<accession>U6JVS7</accession>
<dbReference type="AlphaFoldDB" id="U6JVS7"/>
<evidence type="ECO:0000313" key="2">
    <source>
        <dbReference type="Proteomes" id="UP000030744"/>
    </source>
</evidence>
<evidence type="ECO:0000313" key="1">
    <source>
        <dbReference type="EMBL" id="CDJ28846.1"/>
    </source>
</evidence>
<dbReference type="VEuPathDB" id="ToxoDB:EMH_0044480"/>
<sequence length="244" mass="27601">MFRRVEDPMVALQSGPENRESQAVERVAGLAEVCSSAAWLGEVEWRRIVPIGILMERFRRVDGLMVALQSALENREPDAVGRVAVQDEACSLAGWLGGVKPSGIVAGGALRSCVACQHGGEMDDGRLGVSCRAGEIMSRWEGEQVEVSRLRRQWDRMIVGDILDWSCDVRCEVVWLVSMAGRWMTAVWEFHAGQGERTIVRETLRKWFSFHSPVGKAENRRLDVRLESWREWYSTQLRREAILS</sequence>
<reference evidence="1" key="2">
    <citation type="submission" date="2013-10" db="EMBL/GenBank/DDBJ databases">
        <authorList>
            <person name="Aslett M."/>
        </authorList>
    </citation>
    <scope>NUCLEOTIDE SEQUENCE [LARGE SCALE GENOMIC DNA]</scope>
    <source>
        <strain evidence="1">Houghton</strain>
    </source>
</reference>
<organism evidence="1 2">
    <name type="scientific">Eimeria mitis</name>
    <dbReference type="NCBI Taxonomy" id="44415"/>
    <lineage>
        <taxon>Eukaryota</taxon>
        <taxon>Sar</taxon>
        <taxon>Alveolata</taxon>
        <taxon>Apicomplexa</taxon>
        <taxon>Conoidasida</taxon>
        <taxon>Coccidia</taxon>
        <taxon>Eucoccidiorida</taxon>
        <taxon>Eimeriorina</taxon>
        <taxon>Eimeriidae</taxon>
        <taxon>Eimeria</taxon>
    </lineage>
</organism>
<dbReference type="EMBL" id="HG681590">
    <property type="protein sequence ID" value="CDJ28846.1"/>
    <property type="molecule type" value="Genomic_DNA"/>
</dbReference>
<proteinExistence type="predicted"/>
<name>U6JVS7_9EIME</name>
<reference evidence="1" key="1">
    <citation type="submission" date="2013-10" db="EMBL/GenBank/DDBJ databases">
        <title>Genomic analysis of the causative agents of coccidiosis in chickens.</title>
        <authorList>
            <person name="Reid A.J."/>
            <person name="Blake D."/>
            <person name="Billington K."/>
            <person name="Browne H."/>
            <person name="Dunn M."/>
            <person name="Hung S."/>
            <person name="Kawahara F."/>
            <person name="Miranda-Saavedra D."/>
            <person name="Mourier T."/>
            <person name="Nagra H."/>
            <person name="Otto T.D."/>
            <person name="Rawlings N."/>
            <person name="Sanchez A."/>
            <person name="Sanders M."/>
            <person name="Subramaniam C."/>
            <person name="Tay Y."/>
            <person name="Dear P."/>
            <person name="Doerig C."/>
            <person name="Gruber A."/>
            <person name="Parkinson J."/>
            <person name="Shirley M."/>
            <person name="Wan K.L."/>
            <person name="Berriman M."/>
            <person name="Tomley F."/>
            <person name="Pain A."/>
        </authorList>
    </citation>
    <scope>NUCLEOTIDE SEQUENCE [LARGE SCALE GENOMIC DNA]</scope>
    <source>
        <strain evidence="1">Houghton</strain>
    </source>
</reference>